<evidence type="ECO:0000313" key="3">
    <source>
        <dbReference type="Proteomes" id="UP001497472"/>
    </source>
</evidence>
<evidence type="ECO:0000256" key="1">
    <source>
        <dbReference type="SAM" id="MobiDB-lite"/>
    </source>
</evidence>
<proteinExistence type="predicted"/>
<name>A0AAV1K246_9NEOP</name>
<comment type="caution">
    <text evidence="2">The sequence shown here is derived from an EMBL/GenBank/DDBJ whole genome shotgun (WGS) entry which is preliminary data.</text>
</comment>
<dbReference type="Proteomes" id="UP001497472">
    <property type="component" value="Unassembled WGS sequence"/>
</dbReference>
<feature type="region of interest" description="Disordered" evidence="1">
    <location>
        <begin position="1320"/>
        <end position="1368"/>
    </location>
</feature>
<gene>
    <name evidence="2" type="ORF">LNINA_LOCUS13396</name>
</gene>
<evidence type="ECO:0000313" key="2">
    <source>
        <dbReference type="EMBL" id="CAK1554483.1"/>
    </source>
</evidence>
<accession>A0AAV1K246</accession>
<reference evidence="2 3" key="1">
    <citation type="submission" date="2023-11" db="EMBL/GenBank/DDBJ databases">
        <authorList>
            <person name="Okamura Y."/>
        </authorList>
    </citation>
    <scope>NUCLEOTIDE SEQUENCE [LARGE SCALE GENOMIC DNA]</scope>
</reference>
<protein>
    <submittedName>
        <fullName evidence="2">Uncharacterized protein</fullName>
    </submittedName>
</protein>
<keyword evidence="3" id="KW-1185">Reference proteome</keyword>
<sequence length="1368" mass="157550">MPQSTGDDFVTKLKAHGNNDFCDLAKAHEEYNVLLSKFTSTEKPSFSLNILCTLCRNLEKVPSWRTKINRKDLLKLCIDCVRQTRGITGQKQVMVLAAIYHIHKFIVKEDTSVPAELILKLSIMPFECDTQYLLKDYHKTYWSILADRINYIERLKPTQIPIIKLLPKLNEDLSKVAKIYTDQYEFCVNLLPFIIKKLTFIYVEVSSLNETYRMIFESIKAYEEQFKTLNEKQINDLYVKFSDCIYVVTENSARRNFKDSPLDEIVRVCLNLLGHRSDVFHCLQTFYLNSFLYIFNRHTDAENVFKNLLVSCEATEKLGYKVLMELTYPYLNQLLRLCIEYYQRRQNLQYLQENCSKLILFLMGRAKCKQLIKCENCSIQTGLHDALRLSFLVKYLSPLNTDILKSIIDRQYKILYNLRSLGCVNYEKHYTKLQTDIHNMAIQFYKSKNNDESINLFNIYVKNELKNQSVGKNICRALYNKSICHLEKRSYDVALRDAFLCMAFDKNENIEKYMSLVLDIKGKAVQNEVDGHQALQLMSVLDACDSMVRGFYGNLEPVLKDIRFSELLKQEFSIYERLWPSLVPMTGVIRSLNNMIQRKPDWILVEDKTMLKHLLYDIVLKTPTLVRAIHETNFKQTVNDLLEDMECQKLSLDDRMVQVALLMLKSEFNLQEATDKHGWKPAEYMSNPNQSTIYRTMSTEYDVMKDAIRAVDLLSTLKKLDQLSPNRLSHFLQLCQIIQFQLLHMERTLHGLQLAHICRKMAGIASDKVAYIRSSGLLLSHAVSKCGEMQEIARDGVTLYSELMKNGQDLEAALIFLCELGMYYVKCNKQSTAAQILMTAERCLADEGRNYSDTQLHLALGKIMELGLLLNANGLSHLSAVNIIQRHYIAGQAIGASWIHRRRYNLQLKYYIQQSSVRCTDVCSRLKLWRRATSAAGAALSPTTAGAHGRMFAHLCDTSRTDDARIKIQDRLKYILGLTHELKHRDVGKSIKTPAKTRSYQNIEVSLNVNLRSISPTFEVTIPAFASPPFLEHTQCSCYACNMPACIILACTVASLESSLHFRSKQNHIARDYFTGALDTFKLAEAKIQTLFKRNETLENVIVDIVKKIYTDELKTIEIGFLIEYAFFELAEGNNDKANELIVKIHEVSERNADPYIRNEISNLLIATYWLCKPINAKTCKDLEIEFDRLKITTSEVPKTPETKIMPKIVKQLVKNEEIPERRKPVMKLDFQIDMAEEETPQKTIKTNFKIPVPVIPSKPNVETITPRPSRSRPKITVAEPDTPQEFFTPNSTPSEKFFTPIPKTYSRKIVKNLEAELSTPTPLESTNPRSLRKKALLRATSPGKLEKTSDAAVTRSSRRLKQPDFDK</sequence>
<feature type="compositionally biased region" description="Polar residues" evidence="1">
    <location>
        <begin position="1320"/>
        <end position="1330"/>
    </location>
</feature>
<dbReference type="EMBL" id="CAVLEF010000278">
    <property type="protein sequence ID" value="CAK1554483.1"/>
    <property type="molecule type" value="Genomic_DNA"/>
</dbReference>
<organism evidence="2 3">
    <name type="scientific">Leptosia nina</name>
    <dbReference type="NCBI Taxonomy" id="320188"/>
    <lineage>
        <taxon>Eukaryota</taxon>
        <taxon>Metazoa</taxon>
        <taxon>Ecdysozoa</taxon>
        <taxon>Arthropoda</taxon>
        <taxon>Hexapoda</taxon>
        <taxon>Insecta</taxon>
        <taxon>Pterygota</taxon>
        <taxon>Neoptera</taxon>
        <taxon>Endopterygota</taxon>
        <taxon>Lepidoptera</taxon>
        <taxon>Glossata</taxon>
        <taxon>Ditrysia</taxon>
        <taxon>Papilionoidea</taxon>
        <taxon>Pieridae</taxon>
        <taxon>Pierinae</taxon>
        <taxon>Leptosia</taxon>
    </lineage>
</organism>